<name>E6QW62_9ZZZZ</name>
<gene>
    <name evidence="1" type="ORF">CARN7_2316</name>
</gene>
<reference evidence="1" key="1">
    <citation type="submission" date="2009-10" db="EMBL/GenBank/DDBJ databases">
        <title>Diversity of trophic interactions inside an arsenic-rich microbial ecosystem.</title>
        <authorList>
            <person name="Bertin P.N."/>
            <person name="Heinrich-Salmeron A."/>
            <person name="Pelletier E."/>
            <person name="Goulhen-Chollet F."/>
            <person name="Arsene-Ploetze F."/>
            <person name="Gallien S."/>
            <person name="Calteau A."/>
            <person name="Vallenet D."/>
            <person name="Casiot C."/>
            <person name="Chane-Woon-Ming B."/>
            <person name="Giloteaux L."/>
            <person name="Barakat M."/>
            <person name="Bonnefoy V."/>
            <person name="Bruneel O."/>
            <person name="Chandler M."/>
            <person name="Cleiss J."/>
            <person name="Duran R."/>
            <person name="Elbaz-Poulichet F."/>
            <person name="Fonknechten N."/>
            <person name="Lauga B."/>
            <person name="Mornico D."/>
            <person name="Ortet P."/>
            <person name="Schaeffer C."/>
            <person name="Siguier P."/>
            <person name="Alexander Thil Smith A."/>
            <person name="Van Dorsselaer A."/>
            <person name="Weissenbach J."/>
            <person name="Medigue C."/>
            <person name="Le Paslier D."/>
        </authorList>
    </citation>
    <scope>NUCLEOTIDE SEQUENCE</scope>
</reference>
<protein>
    <submittedName>
        <fullName evidence="1">Uncharacterized protein</fullName>
    </submittedName>
</protein>
<dbReference type="EMBL" id="CABR01000146">
    <property type="protein sequence ID" value="CBI11485.1"/>
    <property type="molecule type" value="Genomic_DNA"/>
</dbReference>
<proteinExistence type="predicted"/>
<comment type="caution">
    <text evidence="1">The sequence shown here is derived from an EMBL/GenBank/DDBJ whole genome shotgun (WGS) entry which is preliminary data.</text>
</comment>
<sequence length="81" mass="9341">MNLPLEIYDILERKLGREDAMPVVKAIEASLSHFEESSLELANQRKLGVKEELKIELRDDLAKLYDEEMATLRDNLKKIIG</sequence>
<dbReference type="AlphaFoldDB" id="E6QW62"/>
<organism evidence="1">
    <name type="scientific">mine drainage metagenome</name>
    <dbReference type="NCBI Taxonomy" id="410659"/>
    <lineage>
        <taxon>unclassified sequences</taxon>
        <taxon>metagenomes</taxon>
        <taxon>ecological metagenomes</taxon>
    </lineage>
</organism>
<accession>E6QW62</accession>
<evidence type="ECO:0000313" key="1">
    <source>
        <dbReference type="EMBL" id="CBI11485.1"/>
    </source>
</evidence>